<protein>
    <submittedName>
        <fullName evidence="1">Uncharacterized protein</fullName>
    </submittedName>
</protein>
<dbReference type="AlphaFoldDB" id="A0AAD8XKL2"/>
<name>A0AAD8XKL2_GLOAC</name>
<dbReference type="GeneID" id="85391286"/>
<gene>
    <name evidence="1" type="ORF">BDZ83DRAFT_606536</name>
</gene>
<accession>A0AAD8XKL2</accession>
<comment type="caution">
    <text evidence="1">The sequence shown here is derived from an EMBL/GenBank/DDBJ whole genome shotgun (WGS) entry which is preliminary data.</text>
</comment>
<evidence type="ECO:0000313" key="1">
    <source>
        <dbReference type="EMBL" id="KAK1729059.1"/>
    </source>
</evidence>
<dbReference type="Proteomes" id="UP001244207">
    <property type="component" value="Unassembled WGS sequence"/>
</dbReference>
<reference evidence="1" key="1">
    <citation type="submission" date="2021-12" db="EMBL/GenBank/DDBJ databases">
        <title>Comparative genomics, transcriptomics and evolutionary studies reveal genomic signatures of adaptation to plant cell wall in hemibiotrophic fungi.</title>
        <authorList>
            <consortium name="DOE Joint Genome Institute"/>
            <person name="Baroncelli R."/>
            <person name="Diaz J.F."/>
            <person name="Benocci T."/>
            <person name="Peng M."/>
            <person name="Battaglia E."/>
            <person name="Haridas S."/>
            <person name="Andreopoulos W."/>
            <person name="Labutti K."/>
            <person name="Pangilinan J."/>
            <person name="Floch G.L."/>
            <person name="Makela M.R."/>
            <person name="Henrissat B."/>
            <person name="Grigoriev I.V."/>
            <person name="Crouch J.A."/>
            <person name="De Vries R.P."/>
            <person name="Sukno S.A."/>
            <person name="Thon M.R."/>
        </authorList>
    </citation>
    <scope>NUCLEOTIDE SEQUENCE</scope>
    <source>
        <strain evidence="1">CBS 112980</strain>
    </source>
</reference>
<dbReference type="EMBL" id="JAHMHS010000013">
    <property type="protein sequence ID" value="KAK1729059.1"/>
    <property type="molecule type" value="Genomic_DNA"/>
</dbReference>
<keyword evidence="2" id="KW-1185">Reference proteome</keyword>
<evidence type="ECO:0000313" key="2">
    <source>
        <dbReference type="Proteomes" id="UP001244207"/>
    </source>
</evidence>
<sequence length="104" mass="11592">MSSLLTGLFRLPASISSAMARVPAHTAPTAPPPPPPPFWLLKIQNCHGDMLKWWTRELARRTALPPGWEALTLRPESSLVSCVSSRTAHERFPRAEPEQEMAPR</sequence>
<proteinExistence type="predicted"/>
<dbReference type="RefSeq" id="XP_060369114.1">
    <property type="nucleotide sequence ID" value="XM_060507387.1"/>
</dbReference>
<organism evidence="1 2">
    <name type="scientific">Glomerella acutata</name>
    <name type="common">Colletotrichum acutatum</name>
    <dbReference type="NCBI Taxonomy" id="27357"/>
    <lineage>
        <taxon>Eukaryota</taxon>
        <taxon>Fungi</taxon>
        <taxon>Dikarya</taxon>
        <taxon>Ascomycota</taxon>
        <taxon>Pezizomycotina</taxon>
        <taxon>Sordariomycetes</taxon>
        <taxon>Hypocreomycetidae</taxon>
        <taxon>Glomerellales</taxon>
        <taxon>Glomerellaceae</taxon>
        <taxon>Colletotrichum</taxon>
        <taxon>Colletotrichum acutatum species complex</taxon>
    </lineage>
</organism>